<evidence type="ECO:0000313" key="5">
    <source>
        <dbReference type="Proteomes" id="UP001458880"/>
    </source>
</evidence>
<feature type="repeat" description="ANK" evidence="3">
    <location>
        <begin position="672"/>
        <end position="704"/>
    </location>
</feature>
<dbReference type="GO" id="GO:0071356">
    <property type="term" value="P:cellular response to tumor necrosis factor"/>
    <property type="evidence" value="ECO:0007669"/>
    <property type="project" value="TreeGrafter"/>
</dbReference>
<keyword evidence="2 3" id="KW-0040">ANK repeat</keyword>
<dbReference type="AlphaFoldDB" id="A0AAW1MIU8"/>
<accession>A0AAW1MIU8</accession>
<evidence type="ECO:0000256" key="1">
    <source>
        <dbReference type="ARBA" id="ARBA00022737"/>
    </source>
</evidence>
<sequence>MSTEDKSVDIVATNKQIIIKPTADSSGIVLIKDKKNIKIPLRKCTEVPKNILKMFNDKKNMAHVTVNNQHLTLNKTPRTYEKRKDKTTYLNPNTDKNVKINIDFKEARTLKANFAASSDSSSSDLDKNKSGIRMVDINKLTGNKLINGAPHKVSIDKVNQLLKGTASKNFIVLKCPLERRKTIDSAEVDKLNDSNNKTKPINKNVCVKTYARSKSLLDKSESPQKPNIGLSDSTQTEYIKIDDEEVAITPDDTPKCIENKFKGDDVRITVEIDTVNKQARETREIATDMGKIKHFKEKSSSSELNKNQTPAANINQNNLYSDERVGGGILPETIAGKTNNDDVRVQNRKRIQRAKILNKRYIKQEIEKCLKASITSRKKKPNLVQKTLKDSQVQTEDKTLCNTWTQTEIPPSEPYFVSVPSLPPTPIFCEIDDDNYKRNGGGVLFTDVNFGMGPKIELYEKSGEVNAYKTGNNLENLVANVNIPPSHLVSANAMGYLGSENAVQTAKTDGIQAKRAFQDYLRNCCQPDSAGNLPLHIEVMKNDIAEVRKQALMINLWKLPIDTTNANHLTPLHLAVIHNCDQSIVTFLLDRGADLGCTDPEGNNAIHLAVFHNAKTLLRILLQRATDNNFSLSTFNYEGFTPLLLATIEDKLDMVKTFLDFGVDANVRDQKSGRTPLFHALENNNFDMVQHLLCCGADKKIKNFSGTSAHDAVFELEGVSADIKNMIIGKELFTVNSTRAEKRKKGGNEERRQYGRG</sequence>
<evidence type="ECO:0000256" key="2">
    <source>
        <dbReference type="ARBA" id="ARBA00023043"/>
    </source>
</evidence>
<keyword evidence="1" id="KW-0677">Repeat</keyword>
<dbReference type="PROSITE" id="PS50088">
    <property type="entry name" value="ANK_REPEAT"/>
    <property type="match status" value="4"/>
</dbReference>
<dbReference type="SMART" id="SM00248">
    <property type="entry name" value="ANK"/>
    <property type="match status" value="4"/>
</dbReference>
<feature type="repeat" description="ANK" evidence="3">
    <location>
        <begin position="567"/>
        <end position="600"/>
    </location>
</feature>
<feature type="repeat" description="ANK" evidence="3">
    <location>
        <begin position="638"/>
        <end position="670"/>
    </location>
</feature>
<keyword evidence="5" id="KW-1185">Reference proteome</keyword>
<dbReference type="PANTHER" id="PTHR46680:SF3">
    <property type="entry name" value="NF-KAPPA-B INHIBITOR CACTUS"/>
    <property type="match status" value="1"/>
</dbReference>
<dbReference type="Pfam" id="PF00023">
    <property type="entry name" value="Ank"/>
    <property type="match status" value="1"/>
</dbReference>
<name>A0AAW1MIU8_POPJA</name>
<proteinExistence type="predicted"/>
<organism evidence="4 5">
    <name type="scientific">Popillia japonica</name>
    <name type="common">Japanese beetle</name>
    <dbReference type="NCBI Taxonomy" id="7064"/>
    <lineage>
        <taxon>Eukaryota</taxon>
        <taxon>Metazoa</taxon>
        <taxon>Ecdysozoa</taxon>
        <taxon>Arthropoda</taxon>
        <taxon>Hexapoda</taxon>
        <taxon>Insecta</taxon>
        <taxon>Pterygota</taxon>
        <taxon>Neoptera</taxon>
        <taxon>Endopterygota</taxon>
        <taxon>Coleoptera</taxon>
        <taxon>Polyphaga</taxon>
        <taxon>Scarabaeiformia</taxon>
        <taxon>Scarabaeidae</taxon>
        <taxon>Rutelinae</taxon>
        <taxon>Popillia</taxon>
    </lineage>
</organism>
<dbReference type="Pfam" id="PF12796">
    <property type="entry name" value="Ank_2"/>
    <property type="match status" value="1"/>
</dbReference>
<dbReference type="InterPro" id="IPR036770">
    <property type="entry name" value="Ankyrin_rpt-contain_sf"/>
</dbReference>
<dbReference type="GO" id="GO:0051059">
    <property type="term" value="F:NF-kappaB binding"/>
    <property type="evidence" value="ECO:0007669"/>
    <property type="project" value="TreeGrafter"/>
</dbReference>
<evidence type="ECO:0000256" key="3">
    <source>
        <dbReference type="PROSITE-ProRule" id="PRU00023"/>
    </source>
</evidence>
<dbReference type="PANTHER" id="PTHR46680">
    <property type="entry name" value="NF-KAPPA-B INHIBITOR ALPHA"/>
    <property type="match status" value="1"/>
</dbReference>
<dbReference type="InterPro" id="IPR051070">
    <property type="entry name" value="NF-kappa-B_inhibitor"/>
</dbReference>
<feature type="repeat" description="ANK" evidence="3">
    <location>
        <begin position="601"/>
        <end position="633"/>
    </location>
</feature>
<dbReference type="SUPFAM" id="SSF48403">
    <property type="entry name" value="Ankyrin repeat"/>
    <property type="match status" value="1"/>
</dbReference>
<comment type="caution">
    <text evidence="4">The sequence shown here is derived from an EMBL/GenBank/DDBJ whole genome shotgun (WGS) entry which is preliminary data.</text>
</comment>
<dbReference type="GO" id="GO:0005829">
    <property type="term" value="C:cytosol"/>
    <property type="evidence" value="ECO:0007669"/>
    <property type="project" value="TreeGrafter"/>
</dbReference>
<gene>
    <name evidence="4" type="ORF">QE152_g6326</name>
</gene>
<dbReference type="Gene3D" id="1.25.40.20">
    <property type="entry name" value="Ankyrin repeat-containing domain"/>
    <property type="match status" value="1"/>
</dbReference>
<dbReference type="InterPro" id="IPR002110">
    <property type="entry name" value="Ankyrin_rpt"/>
</dbReference>
<dbReference type="PROSITE" id="PS50297">
    <property type="entry name" value="ANK_REP_REGION"/>
    <property type="match status" value="3"/>
</dbReference>
<reference evidence="4 5" key="1">
    <citation type="journal article" date="2024" name="BMC Genomics">
        <title>De novo assembly and annotation of Popillia japonica's genome with initial clues to its potential as an invasive pest.</title>
        <authorList>
            <person name="Cucini C."/>
            <person name="Boschi S."/>
            <person name="Funari R."/>
            <person name="Cardaioli E."/>
            <person name="Iannotti N."/>
            <person name="Marturano G."/>
            <person name="Paoli F."/>
            <person name="Bruttini M."/>
            <person name="Carapelli A."/>
            <person name="Frati F."/>
            <person name="Nardi F."/>
        </authorList>
    </citation>
    <scope>NUCLEOTIDE SEQUENCE [LARGE SCALE GENOMIC DNA]</scope>
    <source>
        <strain evidence="4">DMR45628</strain>
    </source>
</reference>
<dbReference type="EMBL" id="JASPKY010000041">
    <property type="protein sequence ID" value="KAK9746248.1"/>
    <property type="molecule type" value="Genomic_DNA"/>
</dbReference>
<protein>
    <submittedName>
        <fullName evidence="4">Ankyrin repeats (3 copies)</fullName>
    </submittedName>
</protein>
<evidence type="ECO:0000313" key="4">
    <source>
        <dbReference type="EMBL" id="KAK9746248.1"/>
    </source>
</evidence>
<dbReference type="Proteomes" id="UP001458880">
    <property type="component" value="Unassembled WGS sequence"/>
</dbReference>